<dbReference type="InterPro" id="IPR006083">
    <property type="entry name" value="PRK/URK"/>
</dbReference>
<dbReference type="Gene3D" id="3.40.50.300">
    <property type="entry name" value="P-loop containing nucleotide triphosphate hydrolases"/>
    <property type="match status" value="1"/>
</dbReference>
<keyword evidence="5 7" id="KW-0418">Kinase</keyword>
<feature type="domain" description="Phosphoribulokinase/uridine kinase" evidence="6">
    <location>
        <begin position="10"/>
        <end position="186"/>
    </location>
</feature>
<dbReference type="NCBIfam" id="NF004018">
    <property type="entry name" value="PRK05480.1"/>
    <property type="match status" value="1"/>
</dbReference>
<comment type="caution">
    <text evidence="7">The sequence shown here is derived from an EMBL/GenBank/DDBJ whole genome shotgun (WGS) entry which is preliminary data.</text>
</comment>
<comment type="pathway">
    <text evidence="1">Pyrimidine metabolism; UMP biosynthesis via salvage pathway; UMP from uridine: step 1/1.</text>
</comment>
<dbReference type="GO" id="GO:0004849">
    <property type="term" value="F:uridine kinase activity"/>
    <property type="evidence" value="ECO:0007669"/>
    <property type="project" value="UniProtKB-EC"/>
</dbReference>
<evidence type="ECO:0000313" key="7">
    <source>
        <dbReference type="EMBL" id="NMC62563.1"/>
    </source>
</evidence>
<dbReference type="UniPathway" id="UPA00574">
    <property type="reaction ID" value="UER00637"/>
</dbReference>
<dbReference type="Pfam" id="PF00485">
    <property type="entry name" value="PRK"/>
    <property type="match status" value="1"/>
</dbReference>
<evidence type="ECO:0000256" key="5">
    <source>
        <dbReference type="ARBA" id="ARBA00022777"/>
    </source>
</evidence>
<evidence type="ECO:0000256" key="1">
    <source>
        <dbReference type="ARBA" id="ARBA00004690"/>
    </source>
</evidence>
<evidence type="ECO:0000259" key="6">
    <source>
        <dbReference type="Pfam" id="PF00485"/>
    </source>
</evidence>
<keyword evidence="4" id="KW-0547">Nucleotide-binding</keyword>
<name>A0A7X9IIZ8_9DELT</name>
<sequence length="203" mass="23202">MVANIKAPFVIGVAGGTASGKTYFCNALKKRLPPSSISVLCLDWYYHSLDEKTLEERAKFNFDHPDSLELDLAAQHIKILKSGFPVECPQYDFSIHTRKPERVVLQPTPLILVEGILTLYSNEIRELLDLKIFIDASDELRFNRRLRRDVQDRGRSPESVKWQWDTTVQPMYLEYCKSSSAYADKILIGGEIDIDSLLKILPI</sequence>
<proteinExistence type="predicted"/>
<dbReference type="AlphaFoldDB" id="A0A7X9IIZ8"/>
<dbReference type="GO" id="GO:0005524">
    <property type="term" value="F:ATP binding"/>
    <property type="evidence" value="ECO:0007669"/>
    <property type="project" value="InterPro"/>
</dbReference>
<evidence type="ECO:0000313" key="8">
    <source>
        <dbReference type="Proteomes" id="UP000524246"/>
    </source>
</evidence>
<dbReference type="GO" id="GO:0044206">
    <property type="term" value="P:UMP salvage"/>
    <property type="evidence" value="ECO:0007669"/>
    <property type="project" value="UniProtKB-UniPathway"/>
</dbReference>
<dbReference type="Proteomes" id="UP000524246">
    <property type="component" value="Unassembled WGS sequence"/>
</dbReference>
<dbReference type="InterPro" id="IPR000764">
    <property type="entry name" value="Uridine_kinase-like"/>
</dbReference>
<dbReference type="EMBL" id="JAAZON010000225">
    <property type="protein sequence ID" value="NMC62563.1"/>
    <property type="molecule type" value="Genomic_DNA"/>
</dbReference>
<dbReference type="InterPro" id="IPR027417">
    <property type="entry name" value="P-loop_NTPase"/>
</dbReference>
<dbReference type="PRINTS" id="PR00988">
    <property type="entry name" value="URIDINKINASE"/>
</dbReference>
<evidence type="ECO:0000256" key="4">
    <source>
        <dbReference type="ARBA" id="ARBA00022741"/>
    </source>
</evidence>
<accession>A0A7X9IIZ8</accession>
<dbReference type="CDD" id="cd02023">
    <property type="entry name" value="UMPK"/>
    <property type="match status" value="1"/>
</dbReference>
<evidence type="ECO:0000256" key="2">
    <source>
        <dbReference type="ARBA" id="ARBA00012137"/>
    </source>
</evidence>
<dbReference type="PANTHER" id="PTHR10285">
    <property type="entry name" value="URIDINE KINASE"/>
    <property type="match status" value="1"/>
</dbReference>
<dbReference type="SUPFAM" id="SSF52540">
    <property type="entry name" value="P-loop containing nucleoside triphosphate hydrolases"/>
    <property type="match status" value="1"/>
</dbReference>
<organism evidence="7 8">
    <name type="scientific">SAR324 cluster bacterium</name>
    <dbReference type="NCBI Taxonomy" id="2024889"/>
    <lineage>
        <taxon>Bacteria</taxon>
        <taxon>Deltaproteobacteria</taxon>
        <taxon>SAR324 cluster</taxon>
    </lineage>
</organism>
<dbReference type="EC" id="2.7.1.48" evidence="2"/>
<evidence type="ECO:0000256" key="3">
    <source>
        <dbReference type="ARBA" id="ARBA00022679"/>
    </source>
</evidence>
<reference evidence="7 8" key="1">
    <citation type="journal article" date="2020" name="Biotechnol. Biofuels">
        <title>New insights from the biogas microbiome by comprehensive genome-resolved metagenomics of nearly 1600 species originating from multiple anaerobic digesters.</title>
        <authorList>
            <person name="Campanaro S."/>
            <person name="Treu L."/>
            <person name="Rodriguez-R L.M."/>
            <person name="Kovalovszki A."/>
            <person name="Ziels R.M."/>
            <person name="Maus I."/>
            <person name="Zhu X."/>
            <person name="Kougias P.G."/>
            <person name="Basile A."/>
            <person name="Luo G."/>
            <person name="Schluter A."/>
            <person name="Konstantinidis K.T."/>
            <person name="Angelidaki I."/>
        </authorList>
    </citation>
    <scope>NUCLEOTIDE SEQUENCE [LARGE SCALE GENOMIC DNA]</scope>
    <source>
        <strain evidence="7">AS27yjCOA_65</strain>
    </source>
</reference>
<protein>
    <recommendedName>
        <fullName evidence="2">uridine/cytidine kinase</fullName>
        <ecNumber evidence="2">2.7.1.48</ecNumber>
    </recommendedName>
</protein>
<keyword evidence="3 7" id="KW-0808">Transferase</keyword>
<gene>
    <name evidence="7" type="primary">udk</name>
    <name evidence="7" type="ORF">GYA55_05275</name>
</gene>